<dbReference type="AlphaFoldDB" id="U9TCN2"/>
<dbReference type="HOGENOM" id="CLU_1836197_0_0_1"/>
<gene>
    <name evidence="1" type="ORF">GLOINDRAFT_85527</name>
</gene>
<reference evidence="1" key="1">
    <citation type="submission" date="2013-07" db="EMBL/GenBank/DDBJ databases">
        <title>The genome of an arbuscular mycorrhizal fungus provides insights into the evolution of the oldest plant symbiosis.</title>
        <authorList>
            <consortium name="DOE Joint Genome Institute"/>
            <person name="Tisserant E."/>
            <person name="Malbreil M."/>
            <person name="Kuo A."/>
            <person name="Kohler A."/>
            <person name="Symeonidi A."/>
            <person name="Balestrini R."/>
            <person name="Charron P."/>
            <person name="Duensing N."/>
            <person name="Frei-dit-Frey N."/>
            <person name="Gianinazzi-Pearson V."/>
            <person name="Gilbert B."/>
            <person name="Handa Y."/>
            <person name="Hijri M."/>
            <person name="Kaul R."/>
            <person name="Kawaguchi M."/>
            <person name="Krajinski F."/>
            <person name="Lammers P."/>
            <person name="Lapierre D."/>
            <person name="Masclaux F.G."/>
            <person name="Murat C."/>
            <person name="Morin E."/>
            <person name="Ndikumana S."/>
            <person name="Pagni M."/>
            <person name="Petitpierre D."/>
            <person name="Requena N."/>
            <person name="Rosikiewicz P."/>
            <person name="Riley R."/>
            <person name="Saito K."/>
            <person name="San Clemente H."/>
            <person name="Shapiro H."/>
            <person name="van Tuinen D."/>
            <person name="Becard G."/>
            <person name="Bonfante P."/>
            <person name="Paszkowski U."/>
            <person name="Shachar-Hill Y."/>
            <person name="Young J.P."/>
            <person name="Sanders I.R."/>
            <person name="Henrissat B."/>
            <person name="Rensing S.A."/>
            <person name="Grigoriev I.V."/>
            <person name="Corradi N."/>
            <person name="Roux C."/>
            <person name="Martin F."/>
        </authorList>
    </citation>
    <scope>NUCLEOTIDE SEQUENCE</scope>
    <source>
        <strain evidence="1">DAOM 197198</strain>
    </source>
</reference>
<dbReference type="EMBL" id="KI294615">
    <property type="protein sequence ID" value="ESA04058.1"/>
    <property type="molecule type" value="Genomic_DNA"/>
</dbReference>
<proteinExistence type="predicted"/>
<protein>
    <submittedName>
        <fullName evidence="1">Uncharacterized protein</fullName>
    </submittedName>
</protein>
<name>U9TCN2_RHIID</name>
<organism evidence="1">
    <name type="scientific">Rhizophagus irregularis (strain DAOM 181602 / DAOM 197198 / MUCL 43194)</name>
    <name type="common">Arbuscular mycorrhizal fungus</name>
    <name type="synonym">Glomus intraradices</name>
    <dbReference type="NCBI Taxonomy" id="747089"/>
    <lineage>
        <taxon>Eukaryota</taxon>
        <taxon>Fungi</taxon>
        <taxon>Fungi incertae sedis</taxon>
        <taxon>Mucoromycota</taxon>
        <taxon>Glomeromycotina</taxon>
        <taxon>Glomeromycetes</taxon>
        <taxon>Glomerales</taxon>
        <taxon>Glomeraceae</taxon>
        <taxon>Rhizophagus</taxon>
    </lineage>
</organism>
<accession>U9TCN2</accession>
<sequence>MEYNDSNFVNEKNEYENQIVDSETKQYDNSCEAYQDFSNIIKHSDFNISDVLYFIITIKKYQNSLPLIPFNGYDIELNDRNIFSTLKLTHQVFVFQLKRTLQHIMLNPSLRDQMYFGSDKNYGMVIFGINHYYLALHISM</sequence>
<evidence type="ECO:0000313" key="1">
    <source>
        <dbReference type="EMBL" id="ESA04058.1"/>
    </source>
</evidence>